<reference evidence="2" key="1">
    <citation type="submission" date="2016-11" db="UniProtKB">
        <authorList>
            <consortium name="WormBaseParasite"/>
        </authorList>
    </citation>
    <scope>IDENTIFICATION</scope>
</reference>
<organism evidence="1 2">
    <name type="scientific">Heterorhabditis bacteriophora</name>
    <name type="common">Entomopathogenic nematode worm</name>
    <dbReference type="NCBI Taxonomy" id="37862"/>
    <lineage>
        <taxon>Eukaryota</taxon>
        <taxon>Metazoa</taxon>
        <taxon>Ecdysozoa</taxon>
        <taxon>Nematoda</taxon>
        <taxon>Chromadorea</taxon>
        <taxon>Rhabditida</taxon>
        <taxon>Rhabditina</taxon>
        <taxon>Rhabditomorpha</taxon>
        <taxon>Strongyloidea</taxon>
        <taxon>Heterorhabditidae</taxon>
        <taxon>Heterorhabditis</taxon>
    </lineage>
</organism>
<proteinExistence type="predicted"/>
<dbReference type="WBParaSite" id="Hba_15305">
    <property type="protein sequence ID" value="Hba_15305"/>
    <property type="gene ID" value="Hba_15305"/>
</dbReference>
<sequence>MTPWNELARAYIENNDFYVREYKITKASIDNLRSSDHPGSLISLLIEWILYSDTIFAVPASHMLHNVIFLHIIIVRQLCENSDVY</sequence>
<accession>A0A1I7XCQ1</accession>
<dbReference type="AlphaFoldDB" id="A0A1I7XCQ1"/>
<dbReference type="Proteomes" id="UP000095283">
    <property type="component" value="Unplaced"/>
</dbReference>
<keyword evidence="1" id="KW-1185">Reference proteome</keyword>
<protein>
    <submittedName>
        <fullName evidence="2">Uncharacterized protein</fullName>
    </submittedName>
</protein>
<name>A0A1I7XCQ1_HETBA</name>
<evidence type="ECO:0000313" key="2">
    <source>
        <dbReference type="WBParaSite" id="Hba_15305"/>
    </source>
</evidence>
<evidence type="ECO:0000313" key="1">
    <source>
        <dbReference type="Proteomes" id="UP000095283"/>
    </source>
</evidence>